<dbReference type="GO" id="GO:1901678">
    <property type="term" value="P:iron coordination entity transport"/>
    <property type="evidence" value="ECO:0007669"/>
    <property type="project" value="UniProtKB-ARBA"/>
</dbReference>
<proteinExistence type="inferred from homology"/>
<dbReference type="PANTHER" id="PTHR30532:SF25">
    <property type="entry name" value="IRON(III) DICITRATE-BINDING PERIPLASMIC PROTEIN"/>
    <property type="match status" value="1"/>
</dbReference>
<evidence type="ECO:0000256" key="3">
    <source>
        <dbReference type="ARBA" id="ARBA00022448"/>
    </source>
</evidence>
<feature type="domain" description="Fe/B12 periplasmic-binding" evidence="5">
    <location>
        <begin position="45"/>
        <end position="309"/>
    </location>
</feature>
<dbReference type="EMBL" id="CP138348">
    <property type="protein sequence ID" value="WPF89204.1"/>
    <property type="molecule type" value="Genomic_DNA"/>
</dbReference>
<evidence type="ECO:0000313" key="6">
    <source>
        <dbReference type="EMBL" id="WPF89204.1"/>
    </source>
</evidence>
<evidence type="ECO:0000259" key="5">
    <source>
        <dbReference type="PROSITE" id="PS50983"/>
    </source>
</evidence>
<reference evidence="6" key="1">
    <citation type="submission" date="2023-11" db="EMBL/GenBank/DDBJ databases">
        <title>Genome sequence of Cyanobacterium aponinum BCRC AL20115.</title>
        <authorList>
            <person name="Chang H.-Y."/>
            <person name="Lin K.-M."/>
            <person name="Hsueh H.-T."/>
            <person name="Chu H.-A."/>
            <person name="Kuo C.-H."/>
        </authorList>
    </citation>
    <scope>NUCLEOTIDE SEQUENCE</scope>
    <source>
        <strain evidence="6">AL20115</strain>
    </source>
</reference>
<evidence type="ECO:0000256" key="2">
    <source>
        <dbReference type="ARBA" id="ARBA00008814"/>
    </source>
</evidence>
<dbReference type="PROSITE" id="PS50983">
    <property type="entry name" value="FE_B12_PBP"/>
    <property type="match status" value="1"/>
</dbReference>
<keyword evidence="4" id="KW-0732">Signal</keyword>
<evidence type="ECO:0000256" key="4">
    <source>
        <dbReference type="ARBA" id="ARBA00022729"/>
    </source>
</evidence>
<accession>A0AAF0ZDX5</accession>
<dbReference type="CDD" id="cd01146">
    <property type="entry name" value="FhuD"/>
    <property type="match status" value="1"/>
</dbReference>
<name>A0AAF0ZDX5_9CHRO</name>
<comment type="subcellular location">
    <subcellularLocation>
        <location evidence="1">Cell envelope</location>
    </subcellularLocation>
</comment>
<dbReference type="InterPro" id="IPR002491">
    <property type="entry name" value="ABC_transptr_periplasmic_BD"/>
</dbReference>
<organism evidence="6">
    <name type="scientific">Cyanobacterium aponinum AL20115</name>
    <dbReference type="NCBI Taxonomy" id="3090662"/>
    <lineage>
        <taxon>Bacteria</taxon>
        <taxon>Bacillati</taxon>
        <taxon>Cyanobacteriota</taxon>
        <taxon>Cyanophyceae</taxon>
        <taxon>Oscillatoriophycideae</taxon>
        <taxon>Chroococcales</taxon>
        <taxon>Geminocystaceae</taxon>
        <taxon>Cyanobacterium</taxon>
    </lineage>
</organism>
<dbReference type="GO" id="GO:0030288">
    <property type="term" value="C:outer membrane-bounded periplasmic space"/>
    <property type="evidence" value="ECO:0007669"/>
    <property type="project" value="TreeGrafter"/>
</dbReference>
<dbReference type="Gene3D" id="3.40.50.1980">
    <property type="entry name" value="Nitrogenase molybdenum iron protein domain"/>
    <property type="match status" value="2"/>
</dbReference>
<dbReference type="InterPro" id="IPR051313">
    <property type="entry name" value="Bact_iron-sidero_bind"/>
</dbReference>
<dbReference type="RefSeq" id="WP_320001785.1">
    <property type="nucleotide sequence ID" value="NZ_CP138348.1"/>
</dbReference>
<dbReference type="PANTHER" id="PTHR30532">
    <property type="entry name" value="IRON III DICITRATE-BINDING PERIPLASMIC PROTEIN"/>
    <property type="match status" value="1"/>
</dbReference>
<keyword evidence="3" id="KW-0813">Transport</keyword>
<sequence length="310" mass="34639">MKKLYLIILLTLTIACQKQTLVSSIDCHTIIHGVGETCVPNNPQRIIALNGSAIDSLLVLDIQPVGVITNVPDLLAEKVTHIPKVGLDGTVNLEMVAKLQPDLILGSVYSDSRIYNQLSQIAPTVLDEGETNGEWQKNLLFYGKVLGKQEEIKQLLQKYQGRLVEFKQKMGSKLSQTQVSLVRVYPQQISLYLNNSFAGSILEDAGLSRPAFQNQGIKGKSPFQIMISREQMSLADGDVIFLWTYGVSEQMENSAIAQLEKLKKDPLWQQLEAVKTSQVYQIPPYWNVPSLIAAHAVIDDLFRYLVDEKQ</sequence>
<dbReference type="AlphaFoldDB" id="A0AAF0ZDX5"/>
<evidence type="ECO:0000256" key="1">
    <source>
        <dbReference type="ARBA" id="ARBA00004196"/>
    </source>
</evidence>
<gene>
    <name evidence="6" type="ORF">SAY89_02715</name>
</gene>
<dbReference type="SUPFAM" id="SSF53807">
    <property type="entry name" value="Helical backbone' metal receptor"/>
    <property type="match status" value="1"/>
</dbReference>
<dbReference type="PROSITE" id="PS51257">
    <property type="entry name" value="PROKAR_LIPOPROTEIN"/>
    <property type="match status" value="1"/>
</dbReference>
<dbReference type="Pfam" id="PF01497">
    <property type="entry name" value="Peripla_BP_2"/>
    <property type="match status" value="1"/>
</dbReference>
<protein>
    <submittedName>
        <fullName evidence="6">Iron-siderophore ABC transporter substrate-binding protein</fullName>
    </submittedName>
</protein>
<comment type="similarity">
    <text evidence="2">Belongs to the bacterial solute-binding protein 8 family.</text>
</comment>